<evidence type="ECO:0008006" key="3">
    <source>
        <dbReference type="Google" id="ProtNLM"/>
    </source>
</evidence>
<dbReference type="KEGG" id="slia:HA039_12615"/>
<dbReference type="RefSeq" id="WP_167028232.1">
    <property type="nucleotide sequence ID" value="NZ_CP050177.1"/>
</dbReference>
<organism evidence="1 2">
    <name type="scientific">Streptomyces liangshanensis</name>
    <dbReference type="NCBI Taxonomy" id="2717324"/>
    <lineage>
        <taxon>Bacteria</taxon>
        <taxon>Bacillati</taxon>
        <taxon>Actinomycetota</taxon>
        <taxon>Actinomycetes</taxon>
        <taxon>Kitasatosporales</taxon>
        <taxon>Streptomycetaceae</taxon>
        <taxon>Streptomyces</taxon>
    </lineage>
</organism>
<dbReference type="PROSITE" id="PS51257">
    <property type="entry name" value="PROKAR_LIPOPROTEIN"/>
    <property type="match status" value="1"/>
</dbReference>
<gene>
    <name evidence="1" type="ORF">HA039_12615</name>
</gene>
<keyword evidence="2" id="KW-1185">Reference proteome</keyword>
<evidence type="ECO:0000313" key="2">
    <source>
        <dbReference type="Proteomes" id="UP000501179"/>
    </source>
</evidence>
<dbReference type="EMBL" id="CP050177">
    <property type="protein sequence ID" value="QIQ03054.1"/>
    <property type="molecule type" value="Genomic_DNA"/>
</dbReference>
<proteinExistence type="predicted"/>
<accession>A0A6G9GXV9</accession>
<dbReference type="Proteomes" id="UP000501179">
    <property type="component" value="Chromosome"/>
</dbReference>
<evidence type="ECO:0000313" key="1">
    <source>
        <dbReference type="EMBL" id="QIQ03054.1"/>
    </source>
</evidence>
<dbReference type="AlphaFoldDB" id="A0A6G9GXV9"/>
<name>A0A6G9GXV9_9ACTN</name>
<sequence>MNGRGPRRGGTRARVLLGAVLPVLALGVFAAGCSSGPDDRTLADRRQNYCTQLGQWQREMNEEAAEEPDPTGYDEVAGQAENVLDAMRPLRDEPVGGGRTLGEATAAAVRGEDGAGGLIAGYCDKNGFETLMR</sequence>
<protein>
    <recommendedName>
        <fullName evidence="3">Lipoprotein</fullName>
    </recommendedName>
</protein>
<reference evidence="1 2" key="1">
    <citation type="submission" date="2020-03" db="EMBL/GenBank/DDBJ databases">
        <title>A novel species.</title>
        <authorList>
            <person name="Gao J."/>
        </authorList>
    </citation>
    <scope>NUCLEOTIDE SEQUENCE [LARGE SCALE GENOMIC DNA]</scope>
    <source>
        <strain evidence="1 2">QMT-12</strain>
    </source>
</reference>